<dbReference type="Proteomes" id="UP000308149">
    <property type="component" value="Chromosome"/>
</dbReference>
<evidence type="ECO:0000313" key="6">
    <source>
        <dbReference type="Proteomes" id="UP000308149"/>
    </source>
</evidence>
<dbReference type="OrthoDB" id="9804785at2"/>
<dbReference type="Pfam" id="PF00437">
    <property type="entry name" value="T2SSE"/>
    <property type="match status" value="1"/>
</dbReference>
<dbReference type="SMART" id="SM00382">
    <property type="entry name" value="AAA"/>
    <property type="match status" value="1"/>
</dbReference>
<dbReference type="KEGG" id="thes:FHQ07_06260"/>
<evidence type="ECO:0000256" key="2">
    <source>
        <dbReference type="ARBA" id="ARBA00022741"/>
    </source>
</evidence>
<dbReference type="SUPFAM" id="SSF160246">
    <property type="entry name" value="EspE N-terminal domain-like"/>
    <property type="match status" value="1"/>
</dbReference>
<dbReference type="PANTHER" id="PTHR30258:SF2">
    <property type="entry name" value="COMG OPERON PROTEIN 1"/>
    <property type="match status" value="1"/>
</dbReference>
<dbReference type="Pfam" id="PF05157">
    <property type="entry name" value="MshEN"/>
    <property type="match status" value="1"/>
</dbReference>
<keyword evidence="6" id="KW-1185">Reference proteome</keyword>
<dbReference type="GO" id="GO:0005886">
    <property type="term" value="C:plasma membrane"/>
    <property type="evidence" value="ECO:0007669"/>
    <property type="project" value="TreeGrafter"/>
</dbReference>
<evidence type="ECO:0000313" key="5">
    <source>
        <dbReference type="EMBL" id="QDA56948.1"/>
    </source>
</evidence>
<dbReference type="SUPFAM" id="SSF52540">
    <property type="entry name" value="P-loop containing nucleoside triphosphate hydrolases"/>
    <property type="match status" value="1"/>
</dbReference>
<dbReference type="PANTHER" id="PTHR30258">
    <property type="entry name" value="TYPE II SECRETION SYSTEM PROTEIN GSPE-RELATED"/>
    <property type="match status" value="1"/>
</dbReference>
<dbReference type="Gene3D" id="3.40.50.300">
    <property type="entry name" value="P-loop containing nucleotide triphosphate hydrolases"/>
    <property type="match status" value="1"/>
</dbReference>
<name>A0A5B7ZPT4_9GAMM</name>
<dbReference type="InterPro" id="IPR003593">
    <property type="entry name" value="AAA+_ATPase"/>
</dbReference>
<dbReference type="InterPro" id="IPR001482">
    <property type="entry name" value="T2SS/T4SS_dom"/>
</dbReference>
<dbReference type="GO" id="GO:0005524">
    <property type="term" value="F:ATP binding"/>
    <property type="evidence" value="ECO:0007669"/>
    <property type="project" value="UniProtKB-KW"/>
</dbReference>
<dbReference type="FunFam" id="3.40.50.300:FF:000398">
    <property type="entry name" value="Type IV pilus assembly ATPase PilB"/>
    <property type="match status" value="1"/>
</dbReference>
<accession>A0A5B7ZPT4</accession>
<dbReference type="AlphaFoldDB" id="A0A5B7ZPT4"/>
<reference evidence="5 6" key="1">
    <citation type="submission" date="2019-06" db="EMBL/GenBank/DDBJ databases">
        <title>Thermomonas aquatica sp. nov., isolated from an industrial wastewater treatment plant.</title>
        <authorList>
            <person name="Jeon J.H."/>
            <person name="Park D.-S."/>
        </authorList>
    </citation>
    <scope>NUCLEOTIDE SEQUENCE [LARGE SCALE GENOMIC DNA]</scope>
    <source>
        <strain evidence="5 6">SY21</strain>
    </source>
</reference>
<dbReference type="FunFam" id="3.30.450.90:FF:000001">
    <property type="entry name" value="Type II secretion system ATPase GspE"/>
    <property type="match status" value="1"/>
</dbReference>
<gene>
    <name evidence="5" type="ORF">FHQ07_06260</name>
</gene>
<protein>
    <submittedName>
        <fullName evidence="5">Type II secretion system protein</fullName>
    </submittedName>
</protein>
<comment type="similarity">
    <text evidence="1">Belongs to the GSP E family.</text>
</comment>
<evidence type="ECO:0000259" key="4">
    <source>
        <dbReference type="PROSITE" id="PS00662"/>
    </source>
</evidence>
<dbReference type="RefSeq" id="WP_139716000.1">
    <property type="nucleotide sequence ID" value="NZ_CP040871.1"/>
</dbReference>
<dbReference type="Gene3D" id="3.30.450.90">
    <property type="match status" value="1"/>
</dbReference>
<keyword evidence="3" id="KW-0067">ATP-binding</keyword>
<keyword evidence="2" id="KW-0547">Nucleotide-binding</keyword>
<dbReference type="InterPro" id="IPR027417">
    <property type="entry name" value="P-loop_NTPase"/>
</dbReference>
<dbReference type="InterPro" id="IPR007831">
    <property type="entry name" value="T2SS_GspE_N"/>
</dbReference>
<organism evidence="5 6">
    <name type="scientific">Thermomonas aquatica</name>
    <dbReference type="NCBI Taxonomy" id="2202149"/>
    <lineage>
        <taxon>Bacteria</taxon>
        <taxon>Pseudomonadati</taxon>
        <taxon>Pseudomonadota</taxon>
        <taxon>Gammaproteobacteria</taxon>
        <taxon>Lysobacterales</taxon>
        <taxon>Lysobacteraceae</taxon>
        <taxon>Thermomonas</taxon>
    </lineage>
</organism>
<dbReference type="EMBL" id="CP040871">
    <property type="protein sequence ID" value="QDA56948.1"/>
    <property type="molecule type" value="Genomic_DNA"/>
</dbReference>
<evidence type="ECO:0000256" key="3">
    <source>
        <dbReference type="ARBA" id="ARBA00022840"/>
    </source>
</evidence>
<dbReference type="PROSITE" id="PS00662">
    <property type="entry name" value="T2SP_E"/>
    <property type="match status" value="1"/>
</dbReference>
<dbReference type="Gene3D" id="1.10.40.70">
    <property type="match status" value="1"/>
</dbReference>
<dbReference type="InterPro" id="IPR037257">
    <property type="entry name" value="T2SS_E_N_sf"/>
</dbReference>
<feature type="domain" description="Bacterial type II secretion system protein E" evidence="4">
    <location>
        <begin position="382"/>
        <end position="396"/>
    </location>
</feature>
<dbReference type="GO" id="GO:0016887">
    <property type="term" value="F:ATP hydrolysis activity"/>
    <property type="evidence" value="ECO:0007669"/>
    <property type="project" value="TreeGrafter"/>
</dbReference>
<sequence length="567" mass="61983">MSSDAALRAAPRDRLLGELLLDAGLVGAADLERGLALQQKIGGRIGSVLMRIGAVSEDNLLQVLSRQLGLPVMGFEVPAPDEDMARLTAVQAPAGIDWLLDQQVLVWPGEGSDLFCAARDPLLPALREAMRHAYPGRRIHWCLCRAQDLERMLDGLAHHARADEWGGGDEQQLRAMAEEAPVVELVSNLMAQAVEQRASDIHLEPEERIFAVRFRIDGVLHTRLQLPRDRFDAVASRLKLISGMDIAERRLPQDGRLSTRVGGQEMDIRVSALPGVHGESIVMRLLPKERKELGLEKLGFESDHLAMMKEWTAEANGIVLVTGPTGSGKSTTLYASLAAANDGLKKIITVEDPVEFQLPAITQIQAHPDIGLTFANALRSILRQDPDVIMIGEIRDLETAEIAVQAALTGHLVLSTLHTNDAISAFTRLIDMGVEPFLVATPIRAVQAQRLVRRLCTQCARPHAVPAQIEAEAAVFAHKVLPGMAPRWMEAVGCAHCMNTGYRGRLGIYEMVPVTEAMQHLIVSGASVNDMKKLARDEGHRFLRDDGLLKAWQGLTTVEEVLRVAGS</sequence>
<proteinExistence type="inferred from homology"/>
<dbReference type="CDD" id="cd01129">
    <property type="entry name" value="PulE-GspE-like"/>
    <property type="match status" value="1"/>
</dbReference>
<evidence type="ECO:0000256" key="1">
    <source>
        <dbReference type="ARBA" id="ARBA00006611"/>
    </source>
</evidence>